<protein>
    <recommendedName>
        <fullName evidence="3">DNA topoisomerase</fullName>
        <ecNumber evidence="3">5.6.2.1</ecNumber>
    </recommendedName>
</protein>
<evidence type="ECO:0000259" key="7">
    <source>
        <dbReference type="Pfam" id="PF01028"/>
    </source>
</evidence>
<evidence type="ECO:0000256" key="5">
    <source>
        <dbReference type="ARBA" id="ARBA00023125"/>
    </source>
</evidence>
<reference evidence="9 11" key="1">
    <citation type="submission" date="2015-11" db="EMBL/GenBank/DDBJ databases">
        <title>Genomic analysis of 38 Legionella species identifies large and diverse effector repertoires.</title>
        <authorList>
            <person name="Burstein D."/>
            <person name="Amaro F."/>
            <person name="Zusman T."/>
            <person name="Lifshitz Z."/>
            <person name="Cohen O."/>
            <person name="Gilbert J.A."/>
            <person name="Pupko T."/>
            <person name="Shuman H.A."/>
            <person name="Segal G."/>
        </authorList>
    </citation>
    <scope>NUCLEOTIDE SEQUENCE [LARGE SCALE GENOMIC DNA]</scope>
    <source>
        <strain evidence="9 11">CDC#72-OH-14</strain>
    </source>
</reference>
<dbReference type="InterPro" id="IPR035447">
    <property type="entry name" value="DNA_topo_I_N_sf"/>
</dbReference>
<evidence type="ECO:0000256" key="4">
    <source>
        <dbReference type="ARBA" id="ARBA00023029"/>
    </source>
</evidence>
<evidence type="ECO:0000256" key="2">
    <source>
        <dbReference type="ARBA" id="ARBA00006645"/>
    </source>
</evidence>
<dbReference type="Gene3D" id="3.90.15.10">
    <property type="entry name" value="Topoisomerase I, Chain A, domain 3"/>
    <property type="match status" value="1"/>
</dbReference>
<dbReference type="InterPro" id="IPR014711">
    <property type="entry name" value="TopoI_cat_a-hlx-sub_euk"/>
</dbReference>
<dbReference type="Proteomes" id="UP000054854">
    <property type="component" value="Unassembled WGS sequence"/>
</dbReference>
<dbReference type="SUPFAM" id="SSF56349">
    <property type="entry name" value="DNA breaking-rejoining enzymes"/>
    <property type="match status" value="1"/>
</dbReference>
<dbReference type="EC" id="5.6.2.1" evidence="3"/>
<dbReference type="Pfam" id="PF21338">
    <property type="entry name" value="Top1B_N_bact"/>
    <property type="match status" value="1"/>
</dbReference>
<comment type="similarity">
    <text evidence="2">Belongs to the type IB topoisomerase family.</text>
</comment>
<proteinExistence type="inferred from homology"/>
<name>A0A378IPQ5_9GAMM</name>
<comment type="catalytic activity">
    <reaction evidence="1">
        <text>ATP-independent breakage of single-stranded DNA, followed by passage and rejoining.</text>
        <dbReference type="EC" id="5.6.2.1"/>
    </reaction>
</comment>
<dbReference type="InterPro" id="IPR049331">
    <property type="entry name" value="Top1B_N_bact"/>
</dbReference>
<evidence type="ECO:0000259" key="8">
    <source>
        <dbReference type="Pfam" id="PF21338"/>
    </source>
</evidence>
<feature type="domain" description="DNA topoisomerase IB N-terminal" evidence="8">
    <location>
        <begin position="26"/>
        <end position="74"/>
    </location>
</feature>
<organism evidence="10 12">
    <name type="scientific">Legionella cincinnatiensis</name>
    <dbReference type="NCBI Taxonomy" id="28085"/>
    <lineage>
        <taxon>Bacteria</taxon>
        <taxon>Pseudomonadati</taxon>
        <taxon>Pseudomonadota</taxon>
        <taxon>Gammaproteobacteria</taxon>
        <taxon>Legionellales</taxon>
        <taxon>Legionellaceae</taxon>
        <taxon>Legionella</taxon>
    </lineage>
</organism>
<accession>A0A378IPQ5</accession>
<keyword evidence="4" id="KW-0799">Topoisomerase</keyword>
<dbReference type="SUPFAM" id="SSF55869">
    <property type="entry name" value="DNA topoisomerase I domain"/>
    <property type="match status" value="1"/>
</dbReference>
<reference evidence="10 12" key="2">
    <citation type="submission" date="2018-06" db="EMBL/GenBank/DDBJ databases">
        <authorList>
            <consortium name="Pathogen Informatics"/>
            <person name="Doyle S."/>
        </authorList>
    </citation>
    <scope>NUCLEOTIDE SEQUENCE [LARGE SCALE GENOMIC DNA]</scope>
    <source>
        <strain evidence="10 12">NCTC12438</strain>
    </source>
</reference>
<dbReference type="Gene3D" id="1.10.132.120">
    <property type="match status" value="1"/>
</dbReference>
<keyword evidence="5" id="KW-0238">DNA-binding</keyword>
<evidence type="ECO:0000256" key="3">
    <source>
        <dbReference type="ARBA" id="ARBA00012891"/>
    </source>
</evidence>
<feature type="domain" description="DNA topoisomerase I catalytic core eukaryotic-type" evidence="7">
    <location>
        <begin position="90"/>
        <end position="302"/>
    </location>
</feature>
<evidence type="ECO:0000313" key="11">
    <source>
        <dbReference type="Proteomes" id="UP000054854"/>
    </source>
</evidence>
<dbReference type="Gene3D" id="3.30.66.10">
    <property type="entry name" value="DNA topoisomerase I domain"/>
    <property type="match status" value="1"/>
</dbReference>
<sequence>MNKMDTISSIDMKKCCGIQRKKQGRGFVYYTSRGKKISDPKVLERIRLLAIPPAYTHVWICPNGNGHIQAIGHDSKKRKQYIYHPLWVEKRQECKFRSLLDFGYSLSLLRKKINDEIHKPPTLDKSQIICAVLFLIDNYSVRIGNDIYAKSNQTYGVTTLRKKHIKYQKKFVSFKFLGKNKHLWNFEVTDENMVQILKRCDNIPGYKLFKYYNEQKSIQTITSQDVNEYLYSLTQHNFTAKDFRTWIATREFFSRVISLLDKNIRMKYIKNSLLEVATLLGHTPTICKTSYIHPQILEWLKTGKLMQWKLKNKKYIKTKSIEEMLLLWLEELYSSDKRHG</sequence>
<dbReference type="InterPro" id="IPR013500">
    <property type="entry name" value="TopoI_cat_euk"/>
</dbReference>
<keyword evidence="6 10" id="KW-0413">Isomerase</keyword>
<dbReference type="InterPro" id="IPR011010">
    <property type="entry name" value="DNA_brk_join_enz"/>
</dbReference>
<dbReference type="GO" id="GO:0003917">
    <property type="term" value="F:DNA topoisomerase type I (single strand cut, ATP-independent) activity"/>
    <property type="evidence" value="ECO:0007669"/>
    <property type="project" value="UniProtKB-EC"/>
</dbReference>
<dbReference type="InterPro" id="IPR001631">
    <property type="entry name" value="TopoI"/>
</dbReference>
<dbReference type="PROSITE" id="PS52038">
    <property type="entry name" value="TOPO_IB_2"/>
    <property type="match status" value="1"/>
</dbReference>
<gene>
    <name evidence="9" type="ORF">Lcin_1086</name>
    <name evidence="10" type="ORF">NCTC12438_03450</name>
</gene>
<dbReference type="GO" id="GO:0006265">
    <property type="term" value="P:DNA topological change"/>
    <property type="evidence" value="ECO:0007669"/>
    <property type="project" value="InterPro"/>
</dbReference>
<dbReference type="STRING" id="28085.Lcin_1086"/>
<dbReference type="EMBL" id="UGNX01000001">
    <property type="protein sequence ID" value="STX36812.1"/>
    <property type="molecule type" value="Genomic_DNA"/>
</dbReference>
<evidence type="ECO:0000256" key="6">
    <source>
        <dbReference type="ARBA" id="ARBA00023235"/>
    </source>
</evidence>
<evidence type="ECO:0000313" key="12">
    <source>
        <dbReference type="Proteomes" id="UP000255316"/>
    </source>
</evidence>
<dbReference type="PRINTS" id="PR00416">
    <property type="entry name" value="EUTPISMRASEI"/>
</dbReference>
<dbReference type="Pfam" id="PF01028">
    <property type="entry name" value="Topoisom_I"/>
    <property type="match status" value="1"/>
</dbReference>
<dbReference type="AlphaFoldDB" id="A0A378IPQ5"/>
<dbReference type="EMBL" id="LNXX01000007">
    <property type="protein sequence ID" value="KTC92307.1"/>
    <property type="molecule type" value="Genomic_DNA"/>
</dbReference>
<keyword evidence="11" id="KW-1185">Reference proteome</keyword>
<evidence type="ECO:0000313" key="9">
    <source>
        <dbReference type="EMBL" id="KTC92307.1"/>
    </source>
</evidence>
<dbReference type="GO" id="GO:0003677">
    <property type="term" value="F:DNA binding"/>
    <property type="evidence" value="ECO:0007669"/>
    <property type="project" value="UniProtKB-KW"/>
</dbReference>
<dbReference type="RefSeq" id="WP_238589454.1">
    <property type="nucleotide sequence ID" value="NZ_CAAAHQ010000012.1"/>
</dbReference>
<dbReference type="Proteomes" id="UP000255316">
    <property type="component" value="Unassembled WGS sequence"/>
</dbReference>
<evidence type="ECO:0000313" key="10">
    <source>
        <dbReference type="EMBL" id="STX36812.1"/>
    </source>
</evidence>
<evidence type="ECO:0000256" key="1">
    <source>
        <dbReference type="ARBA" id="ARBA00000213"/>
    </source>
</evidence>